<proteinExistence type="predicted"/>
<accession>A0A9N9VYA1</accession>
<dbReference type="EMBL" id="CABFOC020000002">
    <property type="protein sequence ID" value="CAH0040438.1"/>
    <property type="molecule type" value="Genomic_DNA"/>
</dbReference>
<evidence type="ECO:0000313" key="2">
    <source>
        <dbReference type="Proteomes" id="UP000775872"/>
    </source>
</evidence>
<keyword evidence="2" id="KW-1185">Reference proteome</keyword>
<reference evidence="1" key="1">
    <citation type="submission" date="2021-10" db="EMBL/GenBank/DDBJ databases">
        <authorList>
            <person name="Piombo E."/>
        </authorList>
    </citation>
    <scope>NUCLEOTIDE SEQUENCE</scope>
</reference>
<comment type="caution">
    <text evidence="1">The sequence shown here is derived from an EMBL/GenBank/DDBJ whole genome shotgun (WGS) entry which is preliminary data.</text>
</comment>
<dbReference type="OrthoDB" id="4455544at2759"/>
<dbReference type="Proteomes" id="UP000775872">
    <property type="component" value="Unassembled WGS sequence"/>
</dbReference>
<name>A0A9N9VYA1_9HYPO</name>
<evidence type="ECO:0000313" key="1">
    <source>
        <dbReference type="EMBL" id="CAH0040438.1"/>
    </source>
</evidence>
<sequence length="142" mass="15643">MEQVVGGAFSGYLDSSLEESTVDVLLKGTKNAGEDTLTIGLALGKLGDLMGSRVESLLRGIFDRLVDTTFDIRWSSASDTCRDLCDKLLDQPRFRCLFPPSPDTGTVDYPLLVSFTYRPGPLVAENPWPKYEAPNGFVENIY</sequence>
<organism evidence="1 2">
    <name type="scientific">Clonostachys solani</name>
    <dbReference type="NCBI Taxonomy" id="160281"/>
    <lineage>
        <taxon>Eukaryota</taxon>
        <taxon>Fungi</taxon>
        <taxon>Dikarya</taxon>
        <taxon>Ascomycota</taxon>
        <taxon>Pezizomycotina</taxon>
        <taxon>Sordariomycetes</taxon>
        <taxon>Hypocreomycetidae</taxon>
        <taxon>Hypocreales</taxon>
        <taxon>Bionectriaceae</taxon>
        <taxon>Clonostachys</taxon>
    </lineage>
</organism>
<protein>
    <submittedName>
        <fullName evidence="1">Uncharacterized protein</fullName>
    </submittedName>
</protein>
<gene>
    <name evidence="1" type="ORF">CSOL1703_00003916</name>
</gene>
<dbReference type="AlphaFoldDB" id="A0A9N9VYA1"/>